<dbReference type="EMBL" id="JAJKFW010000025">
    <property type="protein sequence ID" value="MCC9644160.1"/>
    <property type="molecule type" value="Genomic_DNA"/>
</dbReference>
<dbReference type="PANTHER" id="PTHR23308">
    <property type="entry name" value="NUCLEAR INHIBITOR OF PROTEIN PHOSPHATASE-1"/>
    <property type="match status" value="1"/>
</dbReference>
<dbReference type="InterPro" id="IPR000253">
    <property type="entry name" value="FHA_dom"/>
</dbReference>
<dbReference type="Gene3D" id="2.60.200.20">
    <property type="match status" value="1"/>
</dbReference>
<dbReference type="Proteomes" id="UP001430306">
    <property type="component" value="Unassembled WGS sequence"/>
</dbReference>
<dbReference type="InterPro" id="IPR008984">
    <property type="entry name" value="SMAD_FHA_dom_sf"/>
</dbReference>
<evidence type="ECO:0000313" key="3">
    <source>
        <dbReference type="EMBL" id="MCC9644160.1"/>
    </source>
</evidence>
<dbReference type="SMART" id="SM00240">
    <property type="entry name" value="FHA"/>
    <property type="match status" value="1"/>
</dbReference>
<reference evidence="3" key="1">
    <citation type="submission" date="2021-11" db="EMBL/GenBank/DDBJ databases">
        <title>Genome sequence.</title>
        <authorList>
            <person name="Sun Q."/>
        </authorList>
    </citation>
    <scope>NUCLEOTIDE SEQUENCE</scope>
    <source>
        <strain evidence="3">JC740</strain>
    </source>
</reference>
<feature type="region of interest" description="Disordered" evidence="1">
    <location>
        <begin position="115"/>
        <end position="146"/>
    </location>
</feature>
<dbReference type="InterPro" id="IPR050923">
    <property type="entry name" value="Cell_Proc_Reg/RNA_Proc"/>
</dbReference>
<dbReference type="PROSITE" id="PS50006">
    <property type="entry name" value="FHA_DOMAIN"/>
    <property type="match status" value="1"/>
</dbReference>
<dbReference type="SUPFAM" id="SSF49879">
    <property type="entry name" value="SMAD/FHA domain"/>
    <property type="match status" value="1"/>
</dbReference>
<feature type="compositionally biased region" description="Polar residues" evidence="1">
    <location>
        <begin position="225"/>
        <end position="240"/>
    </location>
</feature>
<comment type="caution">
    <text evidence="3">The sequence shown here is derived from an EMBL/GenBank/DDBJ whole genome shotgun (WGS) entry which is preliminary data.</text>
</comment>
<keyword evidence="4" id="KW-1185">Reference proteome</keyword>
<evidence type="ECO:0000259" key="2">
    <source>
        <dbReference type="PROSITE" id="PS50006"/>
    </source>
</evidence>
<dbReference type="Pfam" id="PF00498">
    <property type="entry name" value="FHA"/>
    <property type="match status" value="1"/>
</dbReference>
<feature type="domain" description="FHA" evidence="2">
    <location>
        <begin position="34"/>
        <end position="83"/>
    </location>
</feature>
<gene>
    <name evidence="3" type="ORF">LOC71_17905</name>
</gene>
<dbReference type="CDD" id="cd00060">
    <property type="entry name" value="FHA"/>
    <property type="match status" value="1"/>
</dbReference>
<sequence>MNASPGIDLKIRLTPLAHAPPDMPVRVKVDRLPFLIGRSADCDLSIRRSSISRSHCVISFRDGNITVTDLGSRNGTWVDDVRLGVNQSIAVSHNQRLRVGKVHLRLSIRQRSTNAPVIASPLRSDATAKPQKADLEEDPSTASRDSTTILSELDSLLDDVQQDRFLEQESVNLSPDSDQDSNETPIPVRATEVRQQLVEAETSGTNSGASKDAADAQLDTELGSADSTDTVVDNGNSKPSENGDDESSQEPPGPKRLPDHVRKRLAQDSQEAAKDALKRLFGGR</sequence>
<evidence type="ECO:0000313" key="4">
    <source>
        <dbReference type="Proteomes" id="UP001430306"/>
    </source>
</evidence>
<feature type="region of interest" description="Disordered" evidence="1">
    <location>
        <begin position="198"/>
        <end position="284"/>
    </location>
</feature>
<evidence type="ECO:0000256" key="1">
    <source>
        <dbReference type="SAM" id="MobiDB-lite"/>
    </source>
</evidence>
<organism evidence="3 4">
    <name type="scientific">Rhodopirellula halodulae</name>
    <dbReference type="NCBI Taxonomy" id="2894198"/>
    <lineage>
        <taxon>Bacteria</taxon>
        <taxon>Pseudomonadati</taxon>
        <taxon>Planctomycetota</taxon>
        <taxon>Planctomycetia</taxon>
        <taxon>Pirellulales</taxon>
        <taxon>Pirellulaceae</taxon>
        <taxon>Rhodopirellula</taxon>
    </lineage>
</organism>
<name>A0ABS8NKU4_9BACT</name>
<proteinExistence type="predicted"/>
<accession>A0ABS8NKU4</accession>
<dbReference type="RefSeq" id="WP_230254998.1">
    <property type="nucleotide sequence ID" value="NZ_JAJKFV010000029.1"/>
</dbReference>
<protein>
    <submittedName>
        <fullName evidence="3">FHA domain-containing protein</fullName>
    </submittedName>
</protein>